<name>A0ABV4FLD1_9BRAD</name>
<feature type="compositionally biased region" description="Acidic residues" evidence="1">
    <location>
        <begin position="1056"/>
        <end position="1065"/>
    </location>
</feature>
<organism evidence="2 3">
    <name type="scientific">Bradyrhizobium ottawaense</name>
    <dbReference type="NCBI Taxonomy" id="931866"/>
    <lineage>
        <taxon>Bacteria</taxon>
        <taxon>Pseudomonadati</taxon>
        <taxon>Pseudomonadota</taxon>
        <taxon>Alphaproteobacteria</taxon>
        <taxon>Hyphomicrobiales</taxon>
        <taxon>Nitrobacteraceae</taxon>
        <taxon>Bradyrhizobium</taxon>
    </lineage>
</organism>
<reference evidence="2 3" key="1">
    <citation type="submission" date="2024-07" db="EMBL/GenBank/DDBJ databases">
        <title>Genomic Encyclopedia of Type Strains, Phase V (KMG-V): Genome sequencing to study the core and pangenomes of soil and plant-associated prokaryotes.</title>
        <authorList>
            <person name="Whitman W."/>
        </authorList>
    </citation>
    <scope>NUCLEOTIDE SEQUENCE [LARGE SCALE GENOMIC DNA]</scope>
    <source>
        <strain evidence="2 3">USDA 152</strain>
    </source>
</reference>
<dbReference type="Proteomes" id="UP001565369">
    <property type="component" value="Unassembled WGS sequence"/>
</dbReference>
<comment type="caution">
    <text evidence="2">The sequence shown here is derived from an EMBL/GenBank/DDBJ whole genome shotgun (WGS) entry which is preliminary data.</text>
</comment>
<evidence type="ECO:0000313" key="2">
    <source>
        <dbReference type="EMBL" id="MEY9452000.1"/>
    </source>
</evidence>
<keyword evidence="3" id="KW-1185">Reference proteome</keyword>
<dbReference type="EMBL" id="JBGBZJ010000003">
    <property type="protein sequence ID" value="MEY9452000.1"/>
    <property type="molecule type" value="Genomic_DNA"/>
</dbReference>
<evidence type="ECO:0008006" key="4">
    <source>
        <dbReference type="Google" id="ProtNLM"/>
    </source>
</evidence>
<sequence length="1065" mass="115329">MSTTDVVSQSADEDIAQSDGDVAGQADLAGAQLTLITKLDEPSLMSKRLSLNDDGSLNSDGSKCWMSKGIAARTFAATAAMLARIIVACRSNQAIALGSIAQNIAAPVHIVTKDRINESPGCIARTRDFIDYRSGAPSWLLIDFDSKGMPSEVKAKIDASGGMWDCLLKIAPGLARAARVSRSSTSAGLNRGDTGDLIPGSDGEHHYLLVADGGDIERFLNDLHDRCWLHGFGWHMIGRAGQLLERSIVDRMVGFGERLCFEGAPLIVPPLVQNSSKREPRVFDGHAIDSGRVVPAPTEYDRHRINLAKADSKRALSKAAGEVADKHDQDLAKAVSARSGTPTATALRLVKARHQGVLYSDIELEFDRLGSVTVGAVLATPERYVNETLADPLEGVSYGRGKAMVMRGREGDLVIHSFAHGRSFYSLRYDLASAKATVTAGPVAGMVDHAMAILAQAKLELNELDDFAASVAKAAGVSVRTVKARMKGELAERKIQARKAAAEETTDARIVRPLPYANEELLPTVTFIDAVLAKDDSPEPPMRNANGVPVRIDEKEPWALHLLTSESANATAGSDELMKAPVQPVINELTASSLQMLIEKHLRWKKVRKDGSFYFAATPLPFIKALFDYADSEMPVVRAINQAPLVTVAGQVIDGEGLDRTLGIVHRIDPAHRACLPAGRPTDNEVRAALEYLMHEWLVDVALDDAGKCVVIVLAITLLQRALLPERPAFFVTAGQRGGGKTTLIQMIVTAILGRPAAAAAWSDNAEERKKALFSYLRQGVGVLIWDNISRGSTISCPHIEAALTAPEISDRVLGVSMFETVPASTVQVFTGNSIAPRGDMASRSFILSLNVDRPDPENRDFKHSDPVGWTQANRARVLRALYLILVAGIQNRPADQQAKTRFKNWWNLAGWPVEYAAALVGIDFDCGKLLLAGEAQDEEASTTSRVLTALWTRFGEEQFTARSVASLLSDYNVATDEDAAELADGLAELAQKAVDKATAQGIGKLFQKHLTGRPTWIEDRVAFLRRVPGHQQNLYRIERRGVAGDRQSPGKSGERDDDPFSDAN</sequence>
<feature type="region of interest" description="Disordered" evidence="1">
    <location>
        <begin position="1039"/>
        <end position="1065"/>
    </location>
</feature>
<gene>
    <name evidence="2" type="ORF">ABIG07_000948</name>
</gene>
<proteinExistence type="predicted"/>
<evidence type="ECO:0000313" key="3">
    <source>
        <dbReference type="Proteomes" id="UP001565369"/>
    </source>
</evidence>
<protein>
    <recommendedName>
        <fullName evidence="4">DUF927 domain-containing protein</fullName>
    </recommendedName>
</protein>
<dbReference type="RefSeq" id="WP_028140197.1">
    <property type="nucleotide sequence ID" value="NZ_AP021854.1"/>
</dbReference>
<evidence type="ECO:0000256" key="1">
    <source>
        <dbReference type="SAM" id="MobiDB-lite"/>
    </source>
</evidence>
<accession>A0ABV4FLD1</accession>